<gene>
    <name evidence="5" type="ORF">CIK84_16515</name>
</gene>
<dbReference type="Gene3D" id="3.40.47.10">
    <property type="match status" value="1"/>
</dbReference>
<dbReference type="InterPro" id="IPR013751">
    <property type="entry name" value="ACP_syn_III_N"/>
</dbReference>
<dbReference type="CDD" id="cd00830">
    <property type="entry name" value="KAS_III"/>
    <property type="match status" value="1"/>
</dbReference>
<proteinExistence type="predicted"/>
<dbReference type="InterPro" id="IPR016039">
    <property type="entry name" value="Thiolase-like"/>
</dbReference>
<evidence type="ECO:0000256" key="1">
    <source>
        <dbReference type="ARBA" id="ARBA00022679"/>
    </source>
</evidence>
<reference evidence="5 6" key="1">
    <citation type="journal article" date="2017" name="Elife">
        <title>Extensive horizontal gene transfer in cheese-associated bacteria.</title>
        <authorList>
            <person name="Bonham K.S."/>
            <person name="Wolfe B.E."/>
            <person name="Dutton R.J."/>
        </authorList>
    </citation>
    <scope>NUCLEOTIDE SEQUENCE [LARGE SCALE GENOMIC DNA]</scope>
    <source>
        <strain evidence="5 6">JB182</strain>
    </source>
</reference>
<name>A0A2N7RYK0_9MICC</name>
<dbReference type="GO" id="GO:0004315">
    <property type="term" value="F:3-oxoacyl-[acyl-carrier-protein] synthase activity"/>
    <property type="evidence" value="ECO:0007669"/>
    <property type="project" value="InterPro"/>
</dbReference>
<keyword evidence="1" id="KW-0808">Transferase</keyword>
<dbReference type="SUPFAM" id="SSF53901">
    <property type="entry name" value="Thiolase-like"/>
    <property type="match status" value="1"/>
</dbReference>
<dbReference type="InterPro" id="IPR013747">
    <property type="entry name" value="ACP_syn_III_C"/>
</dbReference>
<dbReference type="Pfam" id="PF08541">
    <property type="entry name" value="ACP_syn_III_C"/>
    <property type="match status" value="1"/>
</dbReference>
<protein>
    <submittedName>
        <fullName evidence="5">3-oxoacyl-ACP synthase</fullName>
    </submittedName>
</protein>
<evidence type="ECO:0000259" key="4">
    <source>
        <dbReference type="Pfam" id="PF08545"/>
    </source>
</evidence>
<dbReference type="AlphaFoldDB" id="A0A2N7RYK0"/>
<dbReference type="Pfam" id="PF08545">
    <property type="entry name" value="ACP_syn_III"/>
    <property type="match status" value="1"/>
</dbReference>
<keyword evidence="2" id="KW-0012">Acyltransferase</keyword>
<evidence type="ECO:0000256" key="2">
    <source>
        <dbReference type="ARBA" id="ARBA00023315"/>
    </source>
</evidence>
<feature type="domain" description="Beta-ketoacyl-[acyl-carrier-protein] synthase III N-terminal" evidence="4">
    <location>
        <begin position="109"/>
        <end position="184"/>
    </location>
</feature>
<dbReference type="EMBL" id="PNQX01000003">
    <property type="protein sequence ID" value="PMQ18960.1"/>
    <property type="molecule type" value="Genomic_DNA"/>
</dbReference>
<evidence type="ECO:0000313" key="6">
    <source>
        <dbReference type="Proteomes" id="UP000235739"/>
    </source>
</evidence>
<dbReference type="NCBIfam" id="NF006829">
    <property type="entry name" value="PRK09352.1"/>
    <property type="match status" value="1"/>
</dbReference>
<evidence type="ECO:0000259" key="3">
    <source>
        <dbReference type="Pfam" id="PF08541"/>
    </source>
</evidence>
<dbReference type="Proteomes" id="UP000235739">
    <property type="component" value="Unassembled WGS sequence"/>
</dbReference>
<dbReference type="PANTHER" id="PTHR34069">
    <property type="entry name" value="3-OXOACYL-[ACYL-CARRIER-PROTEIN] SYNTHASE 3"/>
    <property type="match status" value="1"/>
</dbReference>
<dbReference type="GO" id="GO:0006633">
    <property type="term" value="P:fatty acid biosynthetic process"/>
    <property type="evidence" value="ECO:0007669"/>
    <property type="project" value="InterPro"/>
</dbReference>
<dbReference type="RefSeq" id="WP_102599063.1">
    <property type="nucleotide sequence ID" value="NZ_JABUYH010000013.1"/>
</dbReference>
<organism evidence="5 6">
    <name type="scientific">Glutamicibacter arilaitensis</name>
    <dbReference type="NCBI Taxonomy" id="256701"/>
    <lineage>
        <taxon>Bacteria</taxon>
        <taxon>Bacillati</taxon>
        <taxon>Actinomycetota</taxon>
        <taxon>Actinomycetes</taxon>
        <taxon>Micrococcales</taxon>
        <taxon>Micrococcaceae</taxon>
        <taxon>Glutamicibacter</taxon>
    </lineage>
</organism>
<dbReference type="GO" id="GO:0044550">
    <property type="term" value="P:secondary metabolite biosynthetic process"/>
    <property type="evidence" value="ECO:0007669"/>
    <property type="project" value="TreeGrafter"/>
</dbReference>
<feature type="domain" description="Beta-ketoacyl-[acyl-carrier-protein] synthase III C-terminal" evidence="3">
    <location>
        <begin position="226"/>
        <end position="314"/>
    </location>
</feature>
<sequence length="316" mass="33059">MTGSKVVAFGHFQPERIVPNTELEKLVETSDEWITRRVGIEERRWGTGVETVDSMAIKAAKMALGNAGDIKAADIDMIIVATCTATDRSPNMAARVANALGMDQGPAALDVNVACAGFAHAVGLAQGAIAAGSAKNALVIGSEMLTDYTDFTDRTTCVLTADGAGAFIITASEDNGISPVVWGSVPSLSDAVRIETENNMKFAQNGQSVYRWTVTQLPKIASKIIDRAGMKPEELDAIVLHQANLRIIEPLAEKIGAPNARVATDVVYSGNTSAASVPLALSKLMASDEPLPSGSKALLFAFGGGLAYAGQIITIP</sequence>
<evidence type="ECO:0000313" key="5">
    <source>
        <dbReference type="EMBL" id="PMQ18960.1"/>
    </source>
</evidence>
<accession>A0A2N7RYK0</accession>
<dbReference type="PANTHER" id="PTHR34069:SF2">
    <property type="entry name" value="BETA-KETOACYL-[ACYL-CARRIER-PROTEIN] SYNTHASE III"/>
    <property type="match status" value="1"/>
</dbReference>
<comment type="caution">
    <text evidence="5">The sequence shown here is derived from an EMBL/GenBank/DDBJ whole genome shotgun (WGS) entry which is preliminary data.</text>
</comment>